<dbReference type="InterPro" id="IPR010652">
    <property type="entry name" value="DUF1232"/>
</dbReference>
<dbReference type="GO" id="GO:0012505">
    <property type="term" value="C:endomembrane system"/>
    <property type="evidence" value="ECO:0007669"/>
    <property type="project" value="UniProtKB-SubCell"/>
</dbReference>
<feature type="domain" description="DUF1232" evidence="6">
    <location>
        <begin position="24"/>
        <end position="58"/>
    </location>
</feature>
<keyword evidence="8" id="KW-1185">Reference proteome</keyword>
<evidence type="ECO:0000256" key="3">
    <source>
        <dbReference type="ARBA" id="ARBA00022989"/>
    </source>
</evidence>
<dbReference type="AlphaFoldDB" id="A0A419T504"/>
<dbReference type="EMBL" id="MCIB01000011">
    <property type="protein sequence ID" value="RKD32468.1"/>
    <property type="molecule type" value="Genomic_DNA"/>
</dbReference>
<evidence type="ECO:0000256" key="1">
    <source>
        <dbReference type="ARBA" id="ARBA00004127"/>
    </source>
</evidence>
<evidence type="ECO:0000259" key="6">
    <source>
        <dbReference type="Pfam" id="PF06803"/>
    </source>
</evidence>
<reference evidence="7 8" key="1">
    <citation type="submission" date="2016-08" db="EMBL/GenBank/DDBJ databases">
        <title>Novel Firmicutes and Novel Genomes.</title>
        <authorList>
            <person name="Poppleton D.I."/>
            <person name="Gribaldo S."/>
        </authorList>
    </citation>
    <scope>NUCLEOTIDE SEQUENCE [LARGE SCALE GENOMIC DNA]</scope>
    <source>
        <strain evidence="7 8">CTT3</strain>
    </source>
</reference>
<evidence type="ECO:0000313" key="7">
    <source>
        <dbReference type="EMBL" id="RKD32468.1"/>
    </source>
</evidence>
<comment type="subcellular location">
    <subcellularLocation>
        <location evidence="1">Endomembrane system</location>
        <topology evidence="1">Multi-pass membrane protein</topology>
    </subcellularLocation>
</comment>
<evidence type="ECO:0000256" key="4">
    <source>
        <dbReference type="ARBA" id="ARBA00023136"/>
    </source>
</evidence>
<keyword evidence="2 5" id="KW-0812">Transmembrane</keyword>
<dbReference type="Proteomes" id="UP000284177">
    <property type="component" value="Unassembled WGS sequence"/>
</dbReference>
<dbReference type="Pfam" id="PF06803">
    <property type="entry name" value="DUF1232"/>
    <property type="match status" value="1"/>
</dbReference>
<dbReference type="OrthoDB" id="9800202at2"/>
<evidence type="ECO:0000256" key="5">
    <source>
        <dbReference type="SAM" id="Phobius"/>
    </source>
</evidence>
<gene>
    <name evidence="7" type="ORF">BET03_11180</name>
</gene>
<evidence type="ECO:0000256" key="2">
    <source>
        <dbReference type="ARBA" id="ARBA00022692"/>
    </source>
</evidence>
<comment type="caution">
    <text evidence="7">The sequence shown here is derived from an EMBL/GenBank/DDBJ whole genome shotgun (WGS) entry which is preliminary data.</text>
</comment>
<feature type="transmembrane region" description="Helical" evidence="5">
    <location>
        <begin position="21"/>
        <end position="38"/>
    </location>
</feature>
<organism evidence="7 8">
    <name type="scientific">Thermohalobacter berrensis</name>
    <dbReference type="NCBI Taxonomy" id="99594"/>
    <lineage>
        <taxon>Bacteria</taxon>
        <taxon>Bacillati</taxon>
        <taxon>Bacillota</taxon>
        <taxon>Tissierellia</taxon>
        <taxon>Tissierellales</taxon>
        <taxon>Thermohalobacteraceae</taxon>
        <taxon>Thermohalobacter</taxon>
    </lineage>
</organism>
<protein>
    <recommendedName>
        <fullName evidence="6">DUF1232 domain-containing protein</fullName>
    </recommendedName>
</protein>
<keyword evidence="3 5" id="KW-1133">Transmembrane helix</keyword>
<proteinExistence type="predicted"/>
<evidence type="ECO:0000313" key="8">
    <source>
        <dbReference type="Proteomes" id="UP000284177"/>
    </source>
</evidence>
<sequence>MGVFKNIPLAFKFLLDKNVPLKKKIWIILAILYFVSPLDIIADPVLGFGIIDDFVLIAYVLSKLSEDLKLYHNRENKENETQNEENIKKDKIIEDVEYKIVDDDE</sequence>
<name>A0A419T504_9FIRM</name>
<keyword evidence="4 5" id="KW-0472">Membrane</keyword>
<dbReference type="RefSeq" id="WP_120168555.1">
    <property type="nucleotide sequence ID" value="NZ_MCIB01000011.1"/>
</dbReference>
<accession>A0A419T504</accession>